<keyword evidence="12" id="KW-1185">Reference proteome</keyword>
<dbReference type="Proteomes" id="UP000023795">
    <property type="component" value="Unassembled WGS sequence"/>
</dbReference>
<evidence type="ECO:0000256" key="5">
    <source>
        <dbReference type="ARBA" id="ARBA00022692"/>
    </source>
</evidence>
<dbReference type="eggNOG" id="COG0477">
    <property type="taxonomic scope" value="Bacteria"/>
</dbReference>
<evidence type="ECO:0000313" key="12">
    <source>
        <dbReference type="Proteomes" id="UP000023795"/>
    </source>
</evidence>
<comment type="caution">
    <text evidence="11">The sequence shown here is derived from an EMBL/GenBank/DDBJ whole genome shotgun (WGS) entry which is preliminary data.</text>
</comment>
<feature type="transmembrane region" description="Helical" evidence="9">
    <location>
        <begin position="184"/>
        <end position="203"/>
    </location>
</feature>
<keyword evidence="3" id="KW-0813">Transport</keyword>
<dbReference type="PROSITE" id="PS50850">
    <property type="entry name" value="MFS"/>
    <property type="match status" value="1"/>
</dbReference>
<feature type="transmembrane region" description="Helical" evidence="9">
    <location>
        <begin position="362"/>
        <end position="383"/>
    </location>
</feature>
<feature type="domain" description="Major facilitator superfamily (MFS) profile" evidence="10">
    <location>
        <begin position="15"/>
        <end position="422"/>
    </location>
</feature>
<feature type="transmembrane region" description="Helical" evidence="9">
    <location>
        <begin position="275"/>
        <end position="295"/>
    </location>
</feature>
<dbReference type="GO" id="GO:0005886">
    <property type="term" value="C:plasma membrane"/>
    <property type="evidence" value="ECO:0007669"/>
    <property type="project" value="UniProtKB-SubCell"/>
</dbReference>
<evidence type="ECO:0000256" key="7">
    <source>
        <dbReference type="ARBA" id="ARBA00022989"/>
    </source>
</evidence>
<dbReference type="PANTHER" id="PTHR43528">
    <property type="entry name" value="ALPHA-KETOGLUTARATE PERMEASE"/>
    <property type="match status" value="1"/>
</dbReference>
<evidence type="ECO:0000256" key="3">
    <source>
        <dbReference type="ARBA" id="ARBA00022448"/>
    </source>
</evidence>
<keyword evidence="6" id="KW-0769">Symport</keyword>
<dbReference type="OrthoDB" id="3690818at2"/>
<feature type="transmembrane region" description="Helical" evidence="9">
    <location>
        <begin position="52"/>
        <end position="73"/>
    </location>
</feature>
<keyword evidence="7 9" id="KW-1133">Transmembrane helix</keyword>
<dbReference type="AlphaFoldDB" id="L2F7P5"/>
<dbReference type="InterPro" id="IPR005829">
    <property type="entry name" value="Sugar_transporter_CS"/>
</dbReference>
<evidence type="ECO:0000256" key="2">
    <source>
        <dbReference type="ARBA" id="ARBA00008240"/>
    </source>
</evidence>
<dbReference type="InterPro" id="IPR020846">
    <property type="entry name" value="MFS_dom"/>
</dbReference>
<protein>
    <submittedName>
        <fullName evidence="11">Major facilitator superfamily protein</fullName>
    </submittedName>
</protein>
<dbReference type="Gene3D" id="1.20.1250.20">
    <property type="entry name" value="MFS general substrate transporter like domains"/>
    <property type="match status" value="2"/>
</dbReference>
<dbReference type="SUPFAM" id="SSF103473">
    <property type="entry name" value="MFS general substrate transporter"/>
    <property type="match status" value="1"/>
</dbReference>
<dbReference type="InterPro" id="IPR036259">
    <property type="entry name" value="MFS_trans_sf"/>
</dbReference>
<dbReference type="EMBL" id="ANIN01000001">
    <property type="protein sequence ID" value="ELA08935.1"/>
    <property type="molecule type" value="Genomic_DNA"/>
</dbReference>
<evidence type="ECO:0000259" key="10">
    <source>
        <dbReference type="PROSITE" id="PS50850"/>
    </source>
</evidence>
<comment type="similarity">
    <text evidence="2">Belongs to the major facilitator superfamily. Metabolite:H+ Symporter (MHS) family (TC 2.A.1.6) family.</text>
</comment>
<feature type="transmembrane region" description="Helical" evidence="9">
    <location>
        <begin position="16"/>
        <end position="40"/>
    </location>
</feature>
<feature type="transmembrane region" description="Helical" evidence="9">
    <location>
        <begin position="304"/>
        <end position="323"/>
    </location>
</feature>
<evidence type="ECO:0000256" key="1">
    <source>
        <dbReference type="ARBA" id="ARBA00004651"/>
    </source>
</evidence>
<keyword evidence="5 9" id="KW-0812">Transmembrane</keyword>
<reference evidence="11 12" key="1">
    <citation type="journal article" date="2013" name="Genome Announc.">
        <title>Genome Sequence of Moraxella macacae 0408225, a Novel Bacterial Species Isolated from a Cynomolgus Macaque with Epistaxis.</title>
        <authorList>
            <person name="Ladner J.T."/>
            <person name="Whitehouse C.A."/>
            <person name="Koroleva G.I."/>
            <person name="Palacios G.F."/>
        </authorList>
    </citation>
    <scope>NUCLEOTIDE SEQUENCE [LARGE SCALE GENOMIC DNA]</scope>
    <source>
        <strain evidence="11 12">0408225</strain>
    </source>
</reference>
<feature type="transmembrane region" description="Helical" evidence="9">
    <location>
        <begin position="329"/>
        <end position="350"/>
    </location>
</feature>
<dbReference type="RefSeq" id="WP_009501334.1">
    <property type="nucleotide sequence ID" value="NZ_ANIN01000001.1"/>
</dbReference>
<dbReference type="PROSITE" id="PS00216">
    <property type="entry name" value="SUGAR_TRANSPORT_1"/>
    <property type="match status" value="1"/>
</dbReference>
<evidence type="ECO:0000256" key="8">
    <source>
        <dbReference type="ARBA" id="ARBA00023136"/>
    </source>
</evidence>
<dbReference type="GO" id="GO:0015293">
    <property type="term" value="F:symporter activity"/>
    <property type="evidence" value="ECO:0007669"/>
    <property type="project" value="UniProtKB-KW"/>
</dbReference>
<feature type="transmembrane region" description="Helical" evidence="9">
    <location>
        <begin position="242"/>
        <end position="263"/>
    </location>
</feature>
<feature type="transmembrane region" description="Helical" evidence="9">
    <location>
        <begin position="109"/>
        <end position="129"/>
    </location>
</feature>
<dbReference type="InterPro" id="IPR011701">
    <property type="entry name" value="MFS"/>
</dbReference>
<organism evidence="11 12">
    <name type="scientific">Moraxella macacae 0408225</name>
    <dbReference type="NCBI Taxonomy" id="1230338"/>
    <lineage>
        <taxon>Bacteria</taxon>
        <taxon>Pseudomonadati</taxon>
        <taxon>Pseudomonadota</taxon>
        <taxon>Gammaproteobacteria</taxon>
        <taxon>Moraxellales</taxon>
        <taxon>Moraxellaceae</taxon>
        <taxon>Moraxella</taxon>
    </lineage>
</organism>
<dbReference type="InterPro" id="IPR005828">
    <property type="entry name" value="MFS_sugar_transport-like"/>
</dbReference>
<evidence type="ECO:0000256" key="9">
    <source>
        <dbReference type="SAM" id="Phobius"/>
    </source>
</evidence>
<feature type="transmembrane region" description="Helical" evidence="9">
    <location>
        <begin position="150"/>
        <end position="178"/>
    </location>
</feature>
<name>L2F7P5_9GAMM</name>
<evidence type="ECO:0000256" key="4">
    <source>
        <dbReference type="ARBA" id="ARBA00022475"/>
    </source>
</evidence>
<dbReference type="PANTHER" id="PTHR43528:SF1">
    <property type="entry name" value="ALPHA-KETOGLUTARATE PERMEASE"/>
    <property type="match status" value="1"/>
</dbReference>
<accession>L2F7P5</accession>
<comment type="subcellular location">
    <subcellularLocation>
        <location evidence="1">Cell membrane</location>
        <topology evidence="1">Multi-pass membrane protein</topology>
    </subcellularLocation>
</comment>
<sequence length="428" mass="45940">MKQTMPTHTALPKRSLFIASFSTIVEWYDFTLYLYFATVISRVFFGDNPKSLLITLTGFAVSYLMRPLGAVFFGHLGDKFGRKPVLLTTMTMMSVAMFITALLPTFNEIGIWSGVIMLLLRCIMAFSVGGEYTSVVAYLMEGAKPTNRGFIASLASAFSEIGGLLAVLVSALTVHFLGDNLLTWGWRIPFIVGGIMAMTVFVARHTMAESPEFLAYLEAKTPKKSPILTTFSQHKPAILKTFAISALGSITYYVGITFVPVFLTNTASFSEKTALWLSSIASFSVIIITPMIGVLSDKIGRKPVLIGACVLSAILPILLFQIMPLNTTAALIGSVILACMAGAVSAVATSATSEQFPINVRLSGLALGVTSATAIFGGLTPLLAQVFTEITGKSYASGVMIMVVAVCVLPVFLTLKETAPKFQPNHNA</sequence>
<feature type="transmembrane region" description="Helical" evidence="9">
    <location>
        <begin position="395"/>
        <end position="415"/>
    </location>
</feature>
<gene>
    <name evidence="11" type="ORF">MOMA_00950</name>
</gene>
<dbReference type="STRING" id="1230338.MOMA_00950"/>
<keyword evidence="4" id="KW-1003">Cell membrane</keyword>
<dbReference type="Pfam" id="PF07690">
    <property type="entry name" value="MFS_1"/>
    <property type="match status" value="1"/>
</dbReference>
<keyword evidence="8 9" id="KW-0472">Membrane</keyword>
<evidence type="ECO:0000256" key="6">
    <source>
        <dbReference type="ARBA" id="ARBA00022847"/>
    </source>
</evidence>
<proteinExistence type="inferred from homology"/>
<feature type="transmembrane region" description="Helical" evidence="9">
    <location>
        <begin position="85"/>
        <end position="103"/>
    </location>
</feature>
<dbReference type="InterPro" id="IPR051084">
    <property type="entry name" value="H+-coupled_symporters"/>
</dbReference>
<evidence type="ECO:0000313" key="11">
    <source>
        <dbReference type="EMBL" id="ELA08935.1"/>
    </source>
</evidence>
<dbReference type="Pfam" id="PF00083">
    <property type="entry name" value="Sugar_tr"/>
    <property type="match status" value="1"/>
</dbReference>
<dbReference type="PATRIC" id="fig|1230338.3.peg.204"/>